<dbReference type="AlphaFoldDB" id="A0A063BQV5"/>
<dbReference type="Proteomes" id="UP000054053">
    <property type="component" value="Unassembled WGS sequence"/>
</dbReference>
<proteinExistence type="predicted"/>
<keyword evidence="1" id="KW-1133">Transmembrane helix</keyword>
<organism evidence="2 5">
    <name type="scientific">Ustilaginoidea virens</name>
    <name type="common">Rice false smut fungus</name>
    <name type="synonym">Villosiclava virens</name>
    <dbReference type="NCBI Taxonomy" id="1159556"/>
    <lineage>
        <taxon>Eukaryota</taxon>
        <taxon>Fungi</taxon>
        <taxon>Dikarya</taxon>
        <taxon>Ascomycota</taxon>
        <taxon>Pezizomycotina</taxon>
        <taxon>Sordariomycetes</taxon>
        <taxon>Hypocreomycetidae</taxon>
        <taxon>Hypocreales</taxon>
        <taxon>Clavicipitaceae</taxon>
        <taxon>Ustilaginoidea</taxon>
    </lineage>
</organism>
<dbReference type="KEGG" id="uvi:66068020"/>
<sequence length="354" mass="39376">MEISWSSLQSLLIFFGPILLPKAISWYRSIRASSHGLPVQPAPPRVRIVLFLLFLLATTYLFRTLPPFAPENLFARTQSRLQIPVDVLFNRVATLRPGGALTPRDHALRAKFVNLESRLLYLQFGPDALADCPFCHADEPRSYFYYALPSILWPHLANLVVVAAATSPSATGRPGAQWRTLATIASFTLAGLEAYAVSSYNYQANARAARLGDLDFFHWSVRSCRLVALAALDAALGWALHLSATNRAFAQLPSASERVDDVARGLMTVKSRLGAIGIINNTAVRDDELRNRRQSYWAHEVLLMRDVMEERDVIEGVNDALSNRINIDAISKDAEKYADSVLEPLCHADEEGTW</sequence>
<keyword evidence="4" id="KW-1185">Reference proteome</keyword>
<reference evidence="5" key="2">
    <citation type="journal article" date="2016" name="Genome Announc.">
        <title>Genome sequence of Ustilaginoidea virens IPU010, a rice pathogenic fungus causing false smut.</title>
        <authorList>
            <person name="Kumagai T."/>
            <person name="Ishii T."/>
            <person name="Terai G."/>
            <person name="Umemura M."/>
            <person name="Machida M."/>
            <person name="Asai K."/>
        </authorList>
    </citation>
    <scope>NUCLEOTIDE SEQUENCE [LARGE SCALE GENOMIC DNA]</scope>
    <source>
        <strain evidence="5">IPU010</strain>
    </source>
</reference>
<dbReference type="RefSeq" id="XP_043000675.1">
    <property type="nucleotide sequence ID" value="XM_043144740.1"/>
</dbReference>
<evidence type="ECO:0000313" key="4">
    <source>
        <dbReference type="Proteomes" id="UP000027002"/>
    </source>
</evidence>
<keyword evidence="1" id="KW-0472">Membrane</keyword>
<dbReference type="Proteomes" id="UP000027002">
    <property type="component" value="Chromosome 6"/>
</dbReference>
<name>A0A063BQV5_USTVR</name>
<dbReference type="GeneID" id="66068020"/>
<dbReference type="EMBL" id="CP072758">
    <property type="protein sequence ID" value="QUC23002.1"/>
    <property type="molecule type" value="Genomic_DNA"/>
</dbReference>
<evidence type="ECO:0000313" key="2">
    <source>
        <dbReference type="EMBL" id="GAO18467.1"/>
    </source>
</evidence>
<dbReference type="OrthoDB" id="4218123at2759"/>
<evidence type="ECO:0000313" key="5">
    <source>
        <dbReference type="Proteomes" id="UP000054053"/>
    </source>
</evidence>
<dbReference type="HOGENOM" id="CLU_044758_1_0_1"/>
<reference evidence="3" key="3">
    <citation type="submission" date="2020-03" db="EMBL/GenBank/DDBJ databases">
        <title>A mixture of massive structural variations and highly conserved coding sequences in Ustilaginoidea virens genome.</title>
        <authorList>
            <person name="Zhang K."/>
            <person name="Zhao Z."/>
            <person name="Zhang Z."/>
            <person name="Li Y."/>
            <person name="Hsiang T."/>
            <person name="Sun W."/>
        </authorList>
    </citation>
    <scope>NUCLEOTIDE SEQUENCE</scope>
    <source>
        <strain evidence="3">UV-8b</strain>
    </source>
</reference>
<keyword evidence="1" id="KW-0812">Transmembrane</keyword>
<accession>A0A063BQV5</accession>
<protein>
    <recommendedName>
        <fullName evidence="6">Chorismate synthase protein</fullName>
    </recommendedName>
</protein>
<reference evidence="2" key="1">
    <citation type="journal article" date="2016" name="Genome Announc.">
        <title>Genome Sequence of Ustilaginoidea virens IPU010, a Rice Pathogenic Fungus Causing False Smut.</title>
        <authorList>
            <person name="Kumagai T."/>
            <person name="Ishii T."/>
            <person name="Terai G."/>
            <person name="Umemura M."/>
            <person name="Machida M."/>
            <person name="Asai K."/>
        </authorList>
    </citation>
    <scope>NUCLEOTIDE SEQUENCE [LARGE SCALE GENOMIC DNA]</scope>
    <source>
        <strain evidence="2">IPU010</strain>
    </source>
</reference>
<feature type="transmembrane region" description="Helical" evidence="1">
    <location>
        <begin position="6"/>
        <end position="27"/>
    </location>
</feature>
<dbReference type="STRING" id="1159556.A0A063BQV5"/>
<evidence type="ECO:0008006" key="6">
    <source>
        <dbReference type="Google" id="ProtNLM"/>
    </source>
</evidence>
<gene>
    <name evidence="3" type="ORF">UV8b_07243</name>
    <name evidence="2" type="ORF">UVI_02042190</name>
</gene>
<dbReference type="PANTHER" id="PTHR39470:SF1">
    <property type="entry name" value="CHORISMATE SYNTHASE PROTEIN"/>
    <property type="match status" value="1"/>
</dbReference>
<evidence type="ECO:0000256" key="1">
    <source>
        <dbReference type="SAM" id="Phobius"/>
    </source>
</evidence>
<dbReference type="PANTHER" id="PTHR39470">
    <property type="entry name" value="CHROMOSOME 10, WHOLE GENOME SHOTGUN SEQUENCE"/>
    <property type="match status" value="1"/>
</dbReference>
<feature type="transmembrane region" description="Helical" evidence="1">
    <location>
        <begin position="48"/>
        <end position="69"/>
    </location>
</feature>
<dbReference type="EMBL" id="BBTG02000024">
    <property type="protein sequence ID" value="GAO18467.1"/>
    <property type="molecule type" value="Genomic_DNA"/>
</dbReference>
<evidence type="ECO:0000313" key="3">
    <source>
        <dbReference type="EMBL" id="QUC23002.1"/>
    </source>
</evidence>